<dbReference type="AlphaFoldDB" id="A0A9W4KG41"/>
<organism evidence="5 6">
    <name type="scientific">Penicillium egyptiacum</name>
    <dbReference type="NCBI Taxonomy" id="1303716"/>
    <lineage>
        <taxon>Eukaryota</taxon>
        <taxon>Fungi</taxon>
        <taxon>Dikarya</taxon>
        <taxon>Ascomycota</taxon>
        <taxon>Pezizomycotina</taxon>
        <taxon>Eurotiomycetes</taxon>
        <taxon>Eurotiomycetidae</taxon>
        <taxon>Eurotiales</taxon>
        <taxon>Aspergillaceae</taxon>
        <taxon>Penicillium</taxon>
    </lineage>
</organism>
<evidence type="ECO:0000259" key="4">
    <source>
        <dbReference type="Pfam" id="PF05198"/>
    </source>
</evidence>
<evidence type="ECO:0000256" key="3">
    <source>
        <dbReference type="ARBA" id="ARBA00022917"/>
    </source>
</evidence>
<dbReference type="InterPro" id="IPR036788">
    <property type="entry name" value="T_IF-3_C_sf"/>
</dbReference>
<dbReference type="InterPro" id="IPR036787">
    <property type="entry name" value="T_IF-3_N_sf"/>
</dbReference>
<dbReference type="PANTHER" id="PTHR10938:SF0">
    <property type="entry name" value="TRANSLATION INITIATION FACTOR IF-3, MITOCHONDRIAL"/>
    <property type="match status" value="1"/>
</dbReference>
<sequence>MNYYVRLSGRKHHLPRSDARGRSAWFANVCHVCIKRYLTSPYLASHPSTCSITNALSILSLQRPILSSPGELGALLRLLLYSPLAAGNMNHTRGLISSAQALRQIFITPVRTSRVGILVFRPLQNRPQTRFFQQSRCLELRGYRPPVEKPPINEAIRASFVQVVNDEGDLDPPTRLEDVLESFDHSEFFLLQVQEGDYDNPPVCKVQNKKEARAHEKAKAKSARSSKVTFKQIELNWAIDAHDLSHRLKQLSTFLEKGRRVEVLLTTKKRKRKPTVDEIKQVMQSVLDTIREAGGTQTKAMEGEPGKQLKITAQKNI</sequence>
<dbReference type="EMBL" id="CAJVRC010000891">
    <property type="protein sequence ID" value="CAG8907491.1"/>
    <property type="molecule type" value="Genomic_DNA"/>
</dbReference>
<dbReference type="Pfam" id="PF05198">
    <property type="entry name" value="IF3_N"/>
    <property type="match status" value="1"/>
</dbReference>
<evidence type="ECO:0000313" key="5">
    <source>
        <dbReference type="EMBL" id="CAG8907491.1"/>
    </source>
</evidence>
<keyword evidence="2" id="KW-0396">Initiation factor</keyword>
<keyword evidence="6" id="KW-1185">Reference proteome</keyword>
<dbReference type="GO" id="GO:0005739">
    <property type="term" value="C:mitochondrion"/>
    <property type="evidence" value="ECO:0007669"/>
    <property type="project" value="TreeGrafter"/>
</dbReference>
<dbReference type="InterPro" id="IPR001288">
    <property type="entry name" value="Translation_initiation_fac_3"/>
</dbReference>
<evidence type="ECO:0000313" key="6">
    <source>
        <dbReference type="Proteomes" id="UP001154252"/>
    </source>
</evidence>
<feature type="domain" description="Translation initiation factor 3 N-terminal" evidence="4">
    <location>
        <begin position="152"/>
        <end position="223"/>
    </location>
</feature>
<keyword evidence="3" id="KW-0648">Protein biosynthesis</keyword>
<gene>
    <name evidence="5" type="ORF">PEGY_LOCUS8850</name>
</gene>
<accession>A0A9W4KG41</accession>
<comment type="similarity">
    <text evidence="1">Belongs to the IF-3 family.</text>
</comment>
<dbReference type="Proteomes" id="UP001154252">
    <property type="component" value="Unassembled WGS sequence"/>
</dbReference>
<dbReference type="InterPro" id="IPR019814">
    <property type="entry name" value="Translation_initiation_fac_3_N"/>
</dbReference>
<protein>
    <recommendedName>
        <fullName evidence="4">Translation initiation factor 3 N-terminal domain-containing protein</fullName>
    </recommendedName>
</protein>
<name>A0A9W4KG41_9EURO</name>
<proteinExistence type="inferred from homology"/>
<evidence type="ECO:0000256" key="2">
    <source>
        <dbReference type="ARBA" id="ARBA00022540"/>
    </source>
</evidence>
<evidence type="ECO:0000256" key="1">
    <source>
        <dbReference type="ARBA" id="ARBA00005439"/>
    </source>
</evidence>
<comment type="caution">
    <text evidence="5">The sequence shown here is derived from an EMBL/GenBank/DDBJ whole genome shotgun (WGS) entry which is preliminary data.</text>
</comment>
<dbReference type="GO" id="GO:0003743">
    <property type="term" value="F:translation initiation factor activity"/>
    <property type="evidence" value="ECO:0007669"/>
    <property type="project" value="UniProtKB-KW"/>
</dbReference>
<dbReference type="SUPFAM" id="SSF54364">
    <property type="entry name" value="Translation initiation factor IF3, N-terminal domain"/>
    <property type="match status" value="1"/>
</dbReference>
<dbReference type="Gene3D" id="3.30.110.10">
    <property type="entry name" value="Translation initiation factor 3 (IF-3), C-terminal domain"/>
    <property type="match status" value="1"/>
</dbReference>
<dbReference type="Gene3D" id="3.10.20.80">
    <property type="entry name" value="Translation initiation factor 3 (IF-3), N-terminal domain"/>
    <property type="match status" value="1"/>
</dbReference>
<dbReference type="GO" id="GO:0043022">
    <property type="term" value="F:ribosome binding"/>
    <property type="evidence" value="ECO:0007669"/>
    <property type="project" value="TreeGrafter"/>
</dbReference>
<dbReference type="OrthoDB" id="21573at2759"/>
<dbReference type="GO" id="GO:0070124">
    <property type="term" value="P:mitochondrial translational initiation"/>
    <property type="evidence" value="ECO:0007669"/>
    <property type="project" value="TreeGrafter"/>
</dbReference>
<dbReference type="PANTHER" id="PTHR10938">
    <property type="entry name" value="TRANSLATION INITIATION FACTOR IF-3"/>
    <property type="match status" value="1"/>
</dbReference>
<reference evidence="5" key="1">
    <citation type="submission" date="2021-07" db="EMBL/GenBank/DDBJ databases">
        <authorList>
            <person name="Branca A.L. A."/>
        </authorList>
    </citation>
    <scope>NUCLEOTIDE SEQUENCE</scope>
</reference>
<dbReference type="GO" id="GO:0032790">
    <property type="term" value="P:ribosome disassembly"/>
    <property type="evidence" value="ECO:0007669"/>
    <property type="project" value="TreeGrafter"/>
</dbReference>
<dbReference type="SUPFAM" id="SSF55200">
    <property type="entry name" value="Translation initiation factor IF3, C-terminal domain"/>
    <property type="match status" value="1"/>
</dbReference>